<keyword evidence="8" id="KW-1185">Reference proteome</keyword>
<comment type="subunit">
    <text evidence="6">Homodimer.</text>
</comment>
<evidence type="ECO:0000256" key="6">
    <source>
        <dbReference type="HAMAP-Rule" id="MF_02040"/>
    </source>
</evidence>
<keyword evidence="3 6" id="KW-0067">ATP-binding</keyword>
<evidence type="ECO:0000313" key="7">
    <source>
        <dbReference type="EMBL" id="MBC8563545.1"/>
    </source>
</evidence>
<evidence type="ECO:0000256" key="4">
    <source>
        <dbReference type="ARBA" id="ARBA00023004"/>
    </source>
</evidence>
<evidence type="ECO:0000256" key="3">
    <source>
        <dbReference type="ARBA" id="ARBA00022840"/>
    </source>
</evidence>
<dbReference type="Pfam" id="PF10609">
    <property type="entry name" value="ParA"/>
    <property type="match status" value="1"/>
</dbReference>
<evidence type="ECO:0000256" key="2">
    <source>
        <dbReference type="ARBA" id="ARBA00022741"/>
    </source>
</evidence>
<evidence type="ECO:0000256" key="5">
    <source>
        <dbReference type="ARBA" id="ARBA00023014"/>
    </source>
</evidence>
<comment type="function">
    <text evidence="6">Binds and transfers iron-sulfur (Fe-S) clusters to target apoproteins. Can hydrolyze ATP.</text>
</comment>
<keyword evidence="4 6" id="KW-0408">Iron</keyword>
<dbReference type="Proteomes" id="UP000606193">
    <property type="component" value="Unassembled WGS sequence"/>
</dbReference>
<dbReference type="GO" id="GO:0005524">
    <property type="term" value="F:ATP binding"/>
    <property type="evidence" value="ECO:0007669"/>
    <property type="project" value="UniProtKB-KW"/>
</dbReference>
<dbReference type="InterPro" id="IPR019591">
    <property type="entry name" value="Mrp/NBP35_ATP-bd"/>
</dbReference>
<dbReference type="InterPro" id="IPR033756">
    <property type="entry name" value="YlxH/NBP35"/>
</dbReference>
<comment type="similarity">
    <text evidence="6">Belongs to the Mrp/NBP35 ATP-binding proteins family.</text>
</comment>
<dbReference type="InterPro" id="IPR044304">
    <property type="entry name" value="NUBPL-like"/>
</dbReference>
<gene>
    <name evidence="7" type="ORF">H8704_13090</name>
</gene>
<dbReference type="HAMAP" id="MF_02040">
    <property type="entry name" value="Mrp_NBP35"/>
    <property type="match status" value="1"/>
</dbReference>
<evidence type="ECO:0000256" key="1">
    <source>
        <dbReference type="ARBA" id="ARBA00022723"/>
    </source>
</evidence>
<sequence length="274" mass="30018">MSGSKECSNNCKECGSECSERREPKKLIEESGTGSQINKVIGVVSGKGGVGKSLVTPLLAASIREKGHSVAVLDADITGPSIPKMFGLSQKDKTNKNRIFPVESGHGIKIMSVNLLLDHETDPVIWRGPLIAGTVKQFWKDVYWGNVDYMFVDMPPGTGDVPLTVFQSLPVDGIIVVTSPQDLVEMIVGKAVKMAGMMHIPVIGIVQNMAYYECPTCHDKHYLFGKNDIDTLAEEYHIEMTAKIPIDPSLAKACDEGRIEDYETDCLDNLIEKF</sequence>
<reference evidence="7 8" key="1">
    <citation type="submission" date="2020-08" db="EMBL/GenBank/DDBJ databases">
        <title>Genome public.</title>
        <authorList>
            <person name="Liu C."/>
            <person name="Sun Q."/>
        </authorList>
    </citation>
    <scope>NUCLEOTIDE SEQUENCE [LARGE SCALE GENOMIC DNA]</scope>
    <source>
        <strain evidence="7 8">NSJ-37</strain>
    </source>
</reference>
<name>A0ABR7N4K8_9FIRM</name>
<accession>A0ABR7N4K8</accession>
<dbReference type="RefSeq" id="WP_249298564.1">
    <property type="nucleotide sequence ID" value="NZ_JACRSX010000026.1"/>
</dbReference>
<proteinExistence type="inferred from homology"/>
<dbReference type="EMBL" id="JACRSX010000026">
    <property type="protein sequence ID" value="MBC8563545.1"/>
    <property type="molecule type" value="Genomic_DNA"/>
</dbReference>
<keyword evidence="2 6" id="KW-0547">Nucleotide-binding</keyword>
<dbReference type="PANTHER" id="PTHR42961">
    <property type="entry name" value="IRON-SULFUR PROTEIN NUBPL"/>
    <property type="match status" value="1"/>
</dbReference>
<keyword evidence="6" id="KW-0378">Hydrolase</keyword>
<dbReference type="SUPFAM" id="SSF52540">
    <property type="entry name" value="P-loop containing nucleoside triphosphate hydrolases"/>
    <property type="match status" value="1"/>
</dbReference>
<dbReference type="Gene3D" id="3.40.50.300">
    <property type="entry name" value="P-loop containing nucleotide triphosphate hydrolases"/>
    <property type="match status" value="1"/>
</dbReference>
<organism evidence="7 8">
    <name type="scientific">Jutongia huaianensis</name>
    <dbReference type="NCBI Taxonomy" id="2763668"/>
    <lineage>
        <taxon>Bacteria</taxon>
        <taxon>Bacillati</taxon>
        <taxon>Bacillota</taxon>
        <taxon>Clostridia</taxon>
        <taxon>Lachnospirales</taxon>
        <taxon>Lachnospiraceae</taxon>
        <taxon>Jutongia</taxon>
    </lineage>
</organism>
<feature type="binding site" evidence="6">
    <location>
        <begin position="46"/>
        <end position="53"/>
    </location>
    <ligand>
        <name>ATP</name>
        <dbReference type="ChEBI" id="CHEBI:30616"/>
    </ligand>
</feature>
<dbReference type="InterPro" id="IPR027417">
    <property type="entry name" value="P-loop_NTPase"/>
</dbReference>
<dbReference type="CDD" id="cd02037">
    <property type="entry name" value="Mrp_NBP35"/>
    <property type="match status" value="1"/>
</dbReference>
<protein>
    <recommendedName>
        <fullName evidence="6">Iron-sulfur cluster carrier protein</fullName>
    </recommendedName>
</protein>
<keyword evidence="1 6" id="KW-0479">Metal-binding</keyword>
<comment type="caution">
    <text evidence="7">The sequence shown here is derived from an EMBL/GenBank/DDBJ whole genome shotgun (WGS) entry which is preliminary data.</text>
</comment>
<keyword evidence="5 6" id="KW-0411">Iron-sulfur</keyword>
<dbReference type="PANTHER" id="PTHR42961:SF2">
    <property type="entry name" value="IRON-SULFUR PROTEIN NUBPL"/>
    <property type="match status" value="1"/>
</dbReference>
<evidence type="ECO:0000313" key="8">
    <source>
        <dbReference type="Proteomes" id="UP000606193"/>
    </source>
</evidence>